<dbReference type="InterPro" id="IPR036397">
    <property type="entry name" value="RNaseH_sf"/>
</dbReference>
<dbReference type="GO" id="GO:0005634">
    <property type="term" value="C:nucleus"/>
    <property type="evidence" value="ECO:0007669"/>
    <property type="project" value="UniProtKB-SubCell"/>
</dbReference>
<feature type="region of interest" description="Disordered" evidence="10">
    <location>
        <begin position="209"/>
        <end position="238"/>
    </location>
</feature>
<dbReference type="Gene3D" id="3.30.420.10">
    <property type="entry name" value="Ribonuclease H-like superfamily/Ribonuclease H"/>
    <property type="match status" value="1"/>
</dbReference>
<dbReference type="GO" id="GO:0006364">
    <property type="term" value="P:rRNA processing"/>
    <property type="evidence" value="ECO:0007669"/>
    <property type="project" value="UniProtKB-KW"/>
</dbReference>
<dbReference type="Proteomes" id="UP000008141">
    <property type="component" value="Unassembled WGS sequence"/>
</dbReference>
<evidence type="ECO:0000256" key="4">
    <source>
        <dbReference type="ARBA" id="ARBA00022552"/>
    </source>
</evidence>
<dbReference type="GeneID" id="17356996"/>
<evidence type="ECO:0000256" key="10">
    <source>
        <dbReference type="SAM" id="MobiDB-lite"/>
    </source>
</evidence>
<keyword evidence="8" id="KW-0539">Nucleus</keyword>
<keyword evidence="13" id="KW-1185">Reference proteome</keyword>
<dbReference type="InterPro" id="IPR037431">
    <property type="entry name" value="REX4_DEDDh_dom"/>
</dbReference>
<dbReference type="AlphaFoldDB" id="E1Z921"/>
<dbReference type="InParanoid" id="E1Z921"/>
<keyword evidence="4" id="KW-0698">rRNA processing</keyword>
<dbReference type="KEGG" id="cvr:CHLNCDRAFT_21343"/>
<comment type="function">
    <text evidence="9">Exoribonuclease involved in ribosome biosynthesis. Involved in the processing of ITS1, the internal transcribed spacer localized between the 18S and 5.8S rRNAs.</text>
</comment>
<evidence type="ECO:0000313" key="12">
    <source>
        <dbReference type="EMBL" id="EFN57440.1"/>
    </source>
</evidence>
<evidence type="ECO:0000256" key="7">
    <source>
        <dbReference type="ARBA" id="ARBA00022839"/>
    </source>
</evidence>
<dbReference type="FunCoup" id="E1Z921">
    <property type="interactions" value="1635"/>
</dbReference>
<dbReference type="InterPro" id="IPR012337">
    <property type="entry name" value="RNaseH-like_sf"/>
</dbReference>
<gene>
    <name evidence="12" type="ORF">CHLNCDRAFT_21343</name>
</gene>
<dbReference type="eggNOG" id="KOG2249">
    <property type="taxonomic scope" value="Eukaryota"/>
</dbReference>
<sequence>MEQQNGRPRWRKKRSADSSVEAAQDAVPANRRPNSIGGDTAPTKVVAMDCEMVGVGPGGQRSALARVCILNSAGNVLLDRWVRPNEKVTDFRTKVSGVRPSNLRDAPVFDEVQRQVSDLLKGRIIVGHALENDLEALLLNHRRADVRDTAKYPPLMQARTGKLKPRALRHLATEQLGLTIQEGEHSPVEDARAALYLYLKHRKEWERGGQQGRKEHLHSAAAAVGAGGLGERSIAGSN</sequence>
<dbReference type="STRING" id="554065.E1Z921"/>
<feature type="compositionally biased region" description="Basic and acidic residues" evidence="10">
    <location>
        <begin position="209"/>
        <end position="218"/>
    </location>
</feature>
<evidence type="ECO:0000256" key="8">
    <source>
        <dbReference type="ARBA" id="ARBA00023242"/>
    </source>
</evidence>
<protein>
    <recommendedName>
        <fullName evidence="3">RNA exonuclease 4</fullName>
    </recommendedName>
</protein>
<dbReference type="RefSeq" id="XP_005849542.1">
    <property type="nucleotide sequence ID" value="XM_005849480.1"/>
</dbReference>
<comment type="similarity">
    <text evidence="2">Belongs to the REXO4 family.</text>
</comment>
<evidence type="ECO:0000256" key="9">
    <source>
        <dbReference type="ARBA" id="ARBA00025599"/>
    </source>
</evidence>
<reference evidence="12 13" key="1">
    <citation type="journal article" date="2010" name="Plant Cell">
        <title>The Chlorella variabilis NC64A genome reveals adaptation to photosymbiosis, coevolution with viruses, and cryptic sex.</title>
        <authorList>
            <person name="Blanc G."/>
            <person name="Duncan G."/>
            <person name="Agarkova I."/>
            <person name="Borodovsky M."/>
            <person name="Gurnon J."/>
            <person name="Kuo A."/>
            <person name="Lindquist E."/>
            <person name="Lucas S."/>
            <person name="Pangilinan J."/>
            <person name="Polle J."/>
            <person name="Salamov A."/>
            <person name="Terry A."/>
            <person name="Yamada T."/>
            <person name="Dunigan D.D."/>
            <person name="Grigoriev I.V."/>
            <person name="Claverie J.M."/>
            <person name="Van Etten J.L."/>
        </authorList>
    </citation>
    <scope>NUCLEOTIDE SEQUENCE [LARGE SCALE GENOMIC DNA]</scope>
    <source>
        <strain evidence="12 13">NC64A</strain>
    </source>
</reference>
<dbReference type="InterPro" id="IPR047021">
    <property type="entry name" value="REXO1/3/4-like"/>
</dbReference>
<feature type="region of interest" description="Disordered" evidence="10">
    <location>
        <begin position="1"/>
        <end position="40"/>
    </location>
</feature>
<dbReference type="CDD" id="cd06144">
    <property type="entry name" value="REX4_like"/>
    <property type="match status" value="1"/>
</dbReference>
<organism evidence="13">
    <name type="scientific">Chlorella variabilis</name>
    <name type="common">Green alga</name>
    <dbReference type="NCBI Taxonomy" id="554065"/>
    <lineage>
        <taxon>Eukaryota</taxon>
        <taxon>Viridiplantae</taxon>
        <taxon>Chlorophyta</taxon>
        <taxon>core chlorophytes</taxon>
        <taxon>Trebouxiophyceae</taxon>
        <taxon>Chlorellales</taxon>
        <taxon>Chlorellaceae</taxon>
        <taxon>Chlorella clade</taxon>
        <taxon>Chlorella</taxon>
    </lineage>
</organism>
<dbReference type="OMA" id="NWPCALP"/>
<evidence type="ECO:0000256" key="1">
    <source>
        <dbReference type="ARBA" id="ARBA00004123"/>
    </source>
</evidence>
<evidence type="ECO:0000259" key="11">
    <source>
        <dbReference type="SMART" id="SM00479"/>
    </source>
</evidence>
<comment type="subcellular location">
    <subcellularLocation>
        <location evidence="1">Nucleus</location>
    </subcellularLocation>
</comment>
<dbReference type="InterPro" id="IPR013520">
    <property type="entry name" value="Ribonucl_H"/>
</dbReference>
<dbReference type="PANTHER" id="PTHR12801">
    <property type="entry name" value="RNA EXONUCLEASE REXO1 / RECO3 FAMILY MEMBER-RELATED"/>
    <property type="match status" value="1"/>
</dbReference>
<dbReference type="FunFam" id="3.30.420.10:FF:000007">
    <property type="entry name" value="Interferon-stimulated exonuclease gene 20"/>
    <property type="match status" value="1"/>
</dbReference>
<dbReference type="GO" id="GO:0003676">
    <property type="term" value="F:nucleic acid binding"/>
    <property type="evidence" value="ECO:0007669"/>
    <property type="project" value="InterPro"/>
</dbReference>
<evidence type="ECO:0000256" key="3">
    <source>
        <dbReference type="ARBA" id="ARBA00016937"/>
    </source>
</evidence>
<dbReference type="SMART" id="SM00479">
    <property type="entry name" value="EXOIII"/>
    <property type="match status" value="1"/>
</dbReference>
<dbReference type="Pfam" id="PF00929">
    <property type="entry name" value="RNase_T"/>
    <property type="match status" value="1"/>
</dbReference>
<dbReference type="PANTHER" id="PTHR12801:SF45">
    <property type="entry name" value="RNA EXONUCLEASE 4"/>
    <property type="match status" value="1"/>
</dbReference>
<evidence type="ECO:0000256" key="5">
    <source>
        <dbReference type="ARBA" id="ARBA00022722"/>
    </source>
</evidence>
<evidence type="ECO:0000256" key="6">
    <source>
        <dbReference type="ARBA" id="ARBA00022801"/>
    </source>
</evidence>
<keyword evidence="5" id="KW-0540">Nuclease</keyword>
<dbReference type="EMBL" id="GL433839">
    <property type="protein sequence ID" value="EFN57440.1"/>
    <property type="molecule type" value="Genomic_DNA"/>
</dbReference>
<dbReference type="SUPFAM" id="SSF53098">
    <property type="entry name" value="Ribonuclease H-like"/>
    <property type="match status" value="1"/>
</dbReference>
<keyword evidence="7" id="KW-0269">Exonuclease</keyword>
<evidence type="ECO:0000313" key="13">
    <source>
        <dbReference type="Proteomes" id="UP000008141"/>
    </source>
</evidence>
<name>E1Z921_CHLVA</name>
<feature type="domain" description="Exonuclease" evidence="11">
    <location>
        <begin position="44"/>
        <end position="207"/>
    </location>
</feature>
<accession>E1Z921</accession>
<keyword evidence="6" id="KW-0378">Hydrolase</keyword>
<evidence type="ECO:0000256" key="2">
    <source>
        <dbReference type="ARBA" id="ARBA00010489"/>
    </source>
</evidence>
<proteinExistence type="inferred from homology"/>
<dbReference type="GO" id="GO:0008408">
    <property type="term" value="F:3'-5' exonuclease activity"/>
    <property type="evidence" value="ECO:0007669"/>
    <property type="project" value="InterPro"/>
</dbReference>
<dbReference type="OrthoDB" id="16516at2759"/>